<evidence type="ECO:0000256" key="14">
    <source>
        <dbReference type="ARBA" id="ARBA00043094"/>
    </source>
</evidence>
<dbReference type="Gene3D" id="3.30.565.10">
    <property type="entry name" value="Histidine kinase-like ATPase, C-terminal domain"/>
    <property type="match status" value="1"/>
</dbReference>
<keyword evidence="5" id="KW-0547">Nucleotide-binding</keyword>
<comment type="function">
    <text evidence="11">Member of the two-component regulatory system NtrB/NtrC, which controls expression of the nitrogen-regulated (ntr) genes in response to nitrogen limitation. Under conditions of nitrogen limitation, NtrB autophosphorylates and transfers the phosphoryl group to NtrC. In the presence of nitrogen, acts as a phosphatase that dephosphorylates and inactivates NtrC.</text>
</comment>
<dbReference type="EC" id="2.7.13.3" evidence="2"/>
<dbReference type="SUPFAM" id="SSF55785">
    <property type="entry name" value="PYP-like sensor domain (PAS domain)"/>
    <property type="match status" value="1"/>
</dbReference>
<dbReference type="InterPro" id="IPR003594">
    <property type="entry name" value="HATPase_dom"/>
</dbReference>
<evidence type="ECO:0000313" key="16">
    <source>
        <dbReference type="EMBL" id="CAH0992881.1"/>
    </source>
</evidence>
<accession>A0ABM9AII8</accession>
<organism evidence="16 17">
    <name type="scientific">Sinobacterium norvegicum</name>
    <dbReference type="NCBI Taxonomy" id="1641715"/>
    <lineage>
        <taxon>Bacteria</taxon>
        <taxon>Pseudomonadati</taxon>
        <taxon>Pseudomonadota</taxon>
        <taxon>Gammaproteobacteria</taxon>
        <taxon>Cellvibrionales</taxon>
        <taxon>Spongiibacteraceae</taxon>
        <taxon>Sinobacterium</taxon>
    </lineage>
</organism>
<dbReference type="InterPro" id="IPR003661">
    <property type="entry name" value="HisK_dim/P_dom"/>
</dbReference>
<dbReference type="InterPro" id="IPR004358">
    <property type="entry name" value="Sig_transdc_His_kin-like_C"/>
</dbReference>
<dbReference type="PANTHER" id="PTHR43065:SF16">
    <property type="entry name" value="SENSORY HISTIDINE KINASE_PHOSPHATASE NTRB"/>
    <property type="match status" value="1"/>
</dbReference>
<feature type="domain" description="Histidine kinase" evidence="15">
    <location>
        <begin position="138"/>
        <end position="352"/>
    </location>
</feature>
<keyword evidence="6 16" id="KW-0418">Kinase</keyword>
<dbReference type="InterPro" id="IPR036890">
    <property type="entry name" value="HATPase_C_sf"/>
</dbReference>
<dbReference type="InterPro" id="IPR013767">
    <property type="entry name" value="PAS_fold"/>
</dbReference>
<dbReference type="EMBL" id="CAKLPX010000004">
    <property type="protein sequence ID" value="CAH0992881.1"/>
    <property type="molecule type" value="Genomic_DNA"/>
</dbReference>
<evidence type="ECO:0000256" key="12">
    <source>
        <dbReference type="ARBA" id="ARBA00039567"/>
    </source>
</evidence>
<evidence type="ECO:0000256" key="3">
    <source>
        <dbReference type="ARBA" id="ARBA00022553"/>
    </source>
</evidence>
<dbReference type="SMART" id="SM00387">
    <property type="entry name" value="HATPase_c"/>
    <property type="match status" value="1"/>
</dbReference>
<keyword evidence="9" id="KW-0902">Two-component regulatory system</keyword>
<keyword evidence="7" id="KW-0378">Hydrolase</keyword>
<dbReference type="Pfam" id="PF00989">
    <property type="entry name" value="PAS"/>
    <property type="match status" value="1"/>
</dbReference>
<dbReference type="InterPro" id="IPR000014">
    <property type="entry name" value="PAS"/>
</dbReference>
<evidence type="ECO:0000256" key="2">
    <source>
        <dbReference type="ARBA" id="ARBA00012438"/>
    </source>
</evidence>
<evidence type="ECO:0000256" key="9">
    <source>
        <dbReference type="ARBA" id="ARBA00023012"/>
    </source>
</evidence>
<dbReference type="SUPFAM" id="SSF55874">
    <property type="entry name" value="ATPase domain of HSP90 chaperone/DNA topoisomerase II/histidine kinase"/>
    <property type="match status" value="1"/>
</dbReference>
<reference evidence="16" key="1">
    <citation type="submission" date="2021-12" db="EMBL/GenBank/DDBJ databases">
        <authorList>
            <person name="Rodrigo-Torres L."/>
            <person name="Arahal R. D."/>
            <person name="Lucena T."/>
        </authorList>
    </citation>
    <scope>NUCLEOTIDE SEQUENCE</scope>
    <source>
        <strain evidence="16">CECT 8267</strain>
    </source>
</reference>
<evidence type="ECO:0000256" key="11">
    <source>
        <dbReference type="ARBA" id="ARBA00037696"/>
    </source>
</evidence>
<evidence type="ECO:0000259" key="15">
    <source>
        <dbReference type="PROSITE" id="PS50109"/>
    </source>
</evidence>
<sequence>MMNNDLHGLLLDNLTTAVMLLDSSLRITYLNPAARMLLDSSGHRVLGLDFSLLVHQDSESVKALREAVDVGRSFTKRQTLLQLPNSLSITVDYSVTPTEVGKQPALLIELQPMDRMLKISREETLIASQQNSRTLIRGLAHEIKNPLGGLRGAAQLLARELNDDELKDYTTIIIEEADRLRNLVDRLLGPHRIPQAAMTNVHECLERITTLISAETDDAIHFVRDYDPSIPPLYADKEQLIQAALNIIRNAMQALDGLDNPTITLRTRVLRQFTISNIRHRLVCKIEIIDNGPGIPAELAETIFFPMVTGRAEGSGLGLSIAQSILSQHQGLIECSSEPGHTEFSMYIPLEPSNEQS</sequence>
<evidence type="ECO:0000256" key="4">
    <source>
        <dbReference type="ARBA" id="ARBA00022679"/>
    </source>
</evidence>
<dbReference type="RefSeq" id="WP_237445568.1">
    <property type="nucleotide sequence ID" value="NZ_CAKLPX010000004.1"/>
</dbReference>
<comment type="caution">
    <text evidence="16">The sequence shown here is derived from an EMBL/GenBank/DDBJ whole genome shotgun (WGS) entry which is preliminary data.</text>
</comment>
<dbReference type="Gene3D" id="1.10.287.130">
    <property type="match status" value="1"/>
</dbReference>
<dbReference type="SMART" id="SM00388">
    <property type="entry name" value="HisKA"/>
    <property type="match status" value="1"/>
</dbReference>
<keyword evidence="8" id="KW-0067">ATP-binding</keyword>
<dbReference type="InterPro" id="IPR035965">
    <property type="entry name" value="PAS-like_dom_sf"/>
</dbReference>
<evidence type="ECO:0000256" key="6">
    <source>
        <dbReference type="ARBA" id="ARBA00022777"/>
    </source>
</evidence>
<dbReference type="PRINTS" id="PR00344">
    <property type="entry name" value="BCTRLSENSOR"/>
</dbReference>
<keyword evidence="10" id="KW-0535">Nitrogen fixation</keyword>
<keyword evidence="17" id="KW-1185">Reference proteome</keyword>
<dbReference type="Pfam" id="PF00512">
    <property type="entry name" value="HisKA"/>
    <property type="match status" value="1"/>
</dbReference>
<dbReference type="PROSITE" id="PS50109">
    <property type="entry name" value="HIS_KIN"/>
    <property type="match status" value="1"/>
</dbReference>
<evidence type="ECO:0000256" key="5">
    <source>
        <dbReference type="ARBA" id="ARBA00022741"/>
    </source>
</evidence>
<proteinExistence type="predicted"/>
<protein>
    <recommendedName>
        <fullName evidence="12">Sensory histidine kinase/phosphatase NtrB</fullName>
        <ecNumber evidence="2">2.7.13.3</ecNumber>
    </recommendedName>
    <alternativeName>
        <fullName evidence="13">Nitrogen regulation protein NR(II)</fullName>
    </alternativeName>
    <alternativeName>
        <fullName evidence="14">Nitrogen regulator II</fullName>
    </alternativeName>
</protein>
<name>A0ABM9AII8_9GAMM</name>
<dbReference type="NCBIfam" id="NF008293">
    <property type="entry name" value="PRK11073.1"/>
    <property type="match status" value="1"/>
</dbReference>
<dbReference type="SUPFAM" id="SSF47384">
    <property type="entry name" value="Homodimeric domain of signal transducing histidine kinase"/>
    <property type="match status" value="1"/>
</dbReference>
<dbReference type="InterPro" id="IPR005467">
    <property type="entry name" value="His_kinase_dom"/>
</dbReference>
<dbReference type="Proteomes" id="UP000838100">
    <property type="component" value="Unassembled WGS sequence"/>
</dbReference>
<evidence type="ECO:0000256" key="8">
    <source>
        <dbReference type="ARBA" id="ARBA00022840"/>
    </source>
</evidence>
<comment type="catalytic activity">
    <reaction evidence="1">
        <text>ATP + protein L-histidine = ADP + protein N-phospho-L-histidine.</text>
        <dbReference type="EC" id="2.7.13.3"/>
    </reaction>
</comment>
<evidence type="ECO:0000256" key="1">
    <source>
        <dbReference type="ARBA" id="ARBA00000085"/>
    </source>
</evidence>
<evidence type="ECO:0000256" key="7">
    <source>
        <dbReference type="ARBA" id="ARBA00022801"/>
    </source>
</evidence>
<dbReference type="SMART" id="SM00091">
    <property type="entry name" value="PAS"/>
    <property type="match status" value="1"/>
</dbReference>
<keyword evidence="4 16" id="KW-0808">Transferase</keyword>
<dbReference type="CDD" id="cd00082">
    <property type="entry name" value="HisKA"/>
    <property type="match status" value="1"/>
</dbReference>
<evidence type="ECO:0000256" key="10">
    <source>
        <dbReference type="ARBA" id="ARBA00023231"/>
    </source>
</evidence>
<keyword evidence="3" id="KW-0597">Phosphoprotein</keyword>
<dbReference type="PANTHER" id="PTHR43065">
    <property type="entry name" value="SENSOR HISTIDINE KINASE"/>
    <property type="match status" value="1"/>
</dbReference>
<dbReference type="InterPro" id="IPR036097">
    <property type="entry name" value="HisK_dim/P_sf"/>
</dbReference>
<dbReference type="Pfam" id="PF02518">
    <property type="entry name" value="HATPase_c"/>
    <property type="match status" value="1"/>
</dbReference>
<evidence type="ECO:0000256" key="13">
    <source>
        <dbReference type="ARBA" id="ARBA00042313"/>
    </source>
</evidence>
<evidence type="ECO:0000313" key="17">
    <source>
        <dbReference type="Proteomes" id="UP000838100"/>
    </source>
</evidence>
<dbReference type="Gene3D" id="3.30.450.20">
    <property type="entry name" value="PAS domain"/>
    <property type="match status" value="1"/>
</dbReference>
<dbReference type="CDD" id="cd00130">
    <property type="entry name" value="PAS"/>
    <property type="match status" value="1"/>
</dbReference>
<dbReference type="GO" id="GO:0004673">
    <property type="term" value="F:protein histidine kinase activity"/>
    <property type="evidence" value="ECO:0007669"/>
    <property type="project" value="UniProtKB-EC"/>
</dbReference>
<gene>
    <name evidence="16" type="primary">glnL</name>
    <name evidence="16" type="ORF">SIN8267_03019</name>
</gene>